<dbReference type="PANTHER" id="PTHR30265">
    <property type="entry name" value="RHO-INTERACTING TRANSCRIPTION TERMINATION FACTOR NUSG"/>
    <property type="match status" value="1"/>
</dbReference>
<gene>
    <name evidence="5 10" type="primary">nusG</name>
    <name evidence="10" type="ORF">CGW93_00175</name>
</gene>
<name>A0A257LVU6_UNCW3</name>
<dbReference type="InterPro" id="IPR001062">
    <property type="entry name" value="Transcrpt_antiterm_NusG"/>
</dbReference>
<feature type="domain" description="KOW" evidence="9">
    <location>
        <begin position="120"/>
        <end position="147"/>
    </location>
</feature>
<keyword evidence="4 5" id="KW-0804">Transcription</keyword>
<evidence type="ECO:0000259" key="9">
    <source>
        <dbReference type="SMART" id="SM00739"/>
    </source>
</evidence>
<evidence type="ECO:0000313" key="11">
    <source>
        <dbReference type="Proteomes" id="UP000216312"/>
    </source>
</evidence>
<evidence type="ECO:0000256" key="1">
    <source>
        <dbReference type="ARBA" id="ARBA00022472"/>
    </source>
</evidence>
<dbReference type="PRINTS" id="PR00338">
    <property type="entry name" value="NUSGTNSCPFCT"/>
</dbReference>
<dbReference type="InterPro" id="IPR014722">
    <property type="entry name" value="Rib_uL2_dom2"/>
</dbReference>
<dbReference type="NCBIfam" id="TIGR00922">
    <property type="entry name" value="nusG"/>
    <property type="match status" value="1"/>
</dbReference>
<sequence length="174" mass="20003">MKRWYLVRVRSGAEKRIAKIIQEEAAARNLVGKIETIFIPHRIVTVFTDKGKSQTSKKLFPGYVALYMELDDKVREMLNSIRGILYTPGRGREPYPLSDEEANRLLEFKKAEEERVVEVPFQKGDTLRIVDGPFVDFTGVVEEVYPEKGRVKLLVTILGRQTPVELSFHQVEPL</sequence>
<evidence type="ECO:0000256" key="6">
    <source>
        <dbReference type="NCBIfam" id="TIGR00922"/>
    </source>
</evidence>
<reference evidence="11" key="1">
    <citation type="submission" date="2017-07" db="EMBL/GenBank/DDBJ databases">
        <title>Novel pathways for hydrocarbon cycling and metabolic interdependencies in hydrothermal sediment communities.</title>
        <authorList>
            <person name="Dombrowski N."/>
            <person name="Seitz K."/>
            <person name="Teske A."/>
            <person name="Baker B."/>
        </authorList>
    </citation>
    <scope>NUCLEOTIDE SEQUENCE [LARGE SCALE GENOMIC DNA]</scope>
</reference>
<dbReference type="SMART" id="SM00739">
    <property type="entry name" value="KOW"/>
    <property type="match status" value="1"/>
</dbReference>
<dbReference type="SUPFAM" id="SSF82679">
    <property type="entry name" value="N-utilization substance G protein NusG, N-terminal domain"/>
    <property type="match status" value="1"/>
</dbReference>
<keyword evidence="3 5" id="KW-0805">Transcription regulation</keyword>
<comment type="caution">
    <text evidence="10">The sequence shown here is derived from an EMBL/GenBank/DDBJ whole genome shotgun (WGS) entry which is preliminary data.</text>
</comment>
<dbReference type="PANTHER" id="PTHR30265:SF2">
    <property type="entry name" value="TRANSCRIPTION TERMINATION_ANTITERMINATION PROTEIN NUSG"/>
    <property type="match status" value="1"/>
</dbReference>
<dbReference type="EMBL" id="NMUJ01000001">
    <property type="protein sequence ID" value="OYV03619.1"/>
    <property type="molecule type" value="Genomic_DNA"/>
</dbReference>
<comment type="function">
    <text evidence="5 7">Participates in transcription elongation, termination and antitermination.</text>
</comment>
<dbReference type="Proteomes" id="UP000216312">
    <property type="component" value="Unassembled WGS sequence"/>
</dbReference>
<dbReference type="AlphaFoldDB" id="A0A257LVU6"/>
<dbReference type="HAMAP" id="MF_00948">
    <property type="entry name" value="NusG"/>
    <property type="match status" value="1"/>
</dbReference>
<evidence type="ECO:0000256" key="3">
    <source>
        <dbReference type="ARBA" id="ARBA00023015"/>
    </source>
</evidence>
<keyword evidence="1 5" id="KW-0806">Transcription termination</keyword>
<dbReference type="InterPro" id="IPR036735">
    <property type="entry name" value="NGN_dom_sf"/>
</dbReference>
<evidence type="ECO:0000259" key="8">
    <source>
        <dbReference type="SMART" id="SM00738"/>
    </source>
</evidence>
<dbReference type="CDD" id="cd06091">
    <property type="entry name" value="KOW_NusG"/>
    <property type="match status" value="1"/>
</dbReference>
<dbReference type="InterPro" id="IPR006645">
    <property type="entry name" value="NGN-like_dom"/>
</dbReference>
<dbReference type="Pfam" id="PF00467">
    <property type="entry name" value="KOW"/>
    <property type="match status" value="1"/>
</dbReference>
<dbReference type="InterPro" id="IPR008991">
    <property type="entry name" value="Translation_prot_SH3-like_sf"/>
</dbReference>
<evidence type="ECO:0000256" key="5">
    <source>
        <dbReference type="HAMAP-Rule" id="MF_00948"/>
    </source>
</evidence>
<dbReference type="Gene3D" id="2.30.30.30">
    <property type="match status" value="1"/>
</dbReference>
<dbReference type="GO" id="GO:0006353">
    <property type="term" value="P:DNA-templated transcription termination"/>
    <property type="evidence" value="ECO:0007669"/>
    <property type="project" value="UniProtKB-UniRule"/>
</dbReference>
<dbReference type="GO" id="GO:0005829">
    <property type="term" value="C:cytosol"/>
    <property type="evidence" value="ECO:0007669"/>
    <property type="project" value="UniProtKB-ARBA"/>
</dbReference>
<dbReference type="GO" id="GO:0031564">
    <property type="term" value="P:transcription antitermination"/>
    <property type="evidence" value="ECO:0007669"/>
    <property type="project" value="UniProtKB-UniRule"/>
</dbReference>
<dbReference type="GO" id="GO:0032784">
    <property type="term" value="P:regulation of DNA-templated transcription elongation"/>
    <property type="evidence" value="ECO:0007669"/>
    <property type="project" value="InterPro"/>
</dbReference>
<evidence type="ECO:0000313" key="10">
    <source>
        <dbReference type="EMBL" id="OYV03619.1"/>
    </source>
</evidence>
<organism evidence="10 11">
    <name type="scientific">candidate division WOR-3 bacterium 4484_18</name>
    <dbReference type="NCBI Taxonomy" id="2020626"/>
    <lineage>
        <taxon>Bacteria</taxon>
        <taxon>Bacteria division WOR-3</taxon>
    </lineage>
</organism>
<dbReference type="InterPro" id="IPR005824">
    <property type="entry name" value="KOW"/>
</dbReference>
<dbReference type="SMART" id="SM00738">
    <property type="entry name" value="NGN"/>
    <property type="match status" value="1"/>
</dbReference>
<evidence type="ECO:0000256" key="2">
    <source>
        <dbReference type="ARBA" id="ARBA00022814"/>
    </source>
</evidence>
<dbReference type="GO" id="GO:0006354">
    <property type="term" value="P:DNA-templated transcription elongation"/>
    <property type="evidence" value="ECO:0007669"/>
    <property type="project" value="UniProtKB-UniRule"/>
</dbReference>
<dbReference type="InterPro" id="IPR043425">
    <property type="entry name" value="NusG-like"/>
</dbReference>
<feature type="domain" description="NusG-like N-terminal" evidence="8">
    <location>
        <begin position="1"/>
        <end position="109"/>
    </location>
</feature>
<keyword evidence="2 5" id="KW-0889">Transcription antitermination</keyword>
<dbReference type="SUPFAM" id="SSF50104">
    <property type="entry name" value="Translation proteins SH3-like domain"/>
    <property type="match status" value="1"/>
</dbReference>
<accession>A0A257LVU6</accession>
<dbReference type="FunFam" id="2.30.30.30:FF:000002">
    <property type="entry name" value="Transcription termination/antitermination factor NusG"/>
    <property type="match status" value="1"/>
</dbReference>
<protein>
    <recommendedName>
        <fullName evidence="5 6">Transcription termination/antitermination protein NusG</fullName>
    </recommendedName>
</protein>
<dbReference type="Gene3D" id="3.30.70.940">
    <property type="entry name" value="NusG, N-terminal domain"/>
    <property type="match status" value="1"/>
</dbReference>
<evidence type="ECO:0000256" key="7">
    <source>
        <dbReference type="RuleBase" id="RU000538"/>
    </source>
</evidence>
<proteinExistence type="inferred from homology"/>
<evidence type="ECO:0000256" key="4">
    <source>
        <dbReference type="ARBA" id="ARBA00023163"/>
    </source>
</evidence>
<comment type="similarity">
    <text evidence="5 7">Belongs to the NusG family.</text>
</comment>
<dbReference type="Pfam" id="PF02357">
    <property type="entry name" value="NusG"/>
    <property type="match status" value="1"/>
</dbReference>